<reference evidence="3" key="1">
    <citation type="journal article" date="2019" name="Int. J. Syst. Evol. Microbiol.">
        <title>The Global Catalogue of Microorganisms (GCM) 10K type strain sequencing project: providing services to taxonomists for standard genome sequencing and annotation.</title>
        <authorList>
            <consortium name="The Broad Institute Genomics Platform"/>
            <consortium name="The Broad Institute Genome Sequencing Center for Infectious Disease"/>
            <person name="Wu L."/>
            <person name="Ma J."/>
        </authorList>
    </citation>
    <scope>NUCLEOTIDE SEQUENCE [LARGE SCALE GENOMIC DNA]</scope>
    <source>
        <strain evidence="3">CGMCC 1.15399</strain>
    </source>
</reference>
<protein>
    <submittedName>
        <fullName evidence="2">Uncharacterized protein</fullName>
    </submittedName>
</protein>
<keyword evidence="3" id="KW-1185">Reference proteome</keyword>
<comment type="caution">
    <text evidence="2">The sequence shown here is derived from an EMBL/GenBank/DDBJ whole genome shotgun (WGS) entry which is preliminary data.</text>
</comment>
<evidence type="ECO:0000313" key="2">
    <source>
        <dbReference type="EMBL" id="MFD1542771.1"/>
    </source>
</evidence>
<name>A0ABW4GKJ7_9ACTN</name>
<evidence type="ECO:0000313" key="3">
    <source>
        <dbReference type="Proteomes" id="UP001597097"/>
    </source>
</evidence>
<proteinExistence type="predicted"/>
<dbReference type="EMBL" id="JBHUCM010000033">
    <property type="protein sequence ID" value="MFD1542771.1"/>
    <property type="molecule type" value="Genomic_DNA"/>
</dbReference>
<evidence type="ECO:0000256" key="1">
    <source>
        <dbReference type="SAM" id="SignalP"/>
    </source>
</evidence>
<feature type="chain" id="PRO_5046322539" evidence="1">
    <location>
        <begin position="28"/>
        <end position="88"/>
    </location>
</feature>
<dbReference type="Proteomes" id="UP001597097">
    <property type="component" value="Unassembled WGS sequence"/>
</dbReference>
<keyword evidence="1" id="KW-0732">Signal</keyword>
<dbReference type="RefSeq" id="WP_219536455.1">
    <property type="nucleotide sequence ID" value="NZ_JAHKRM010000030.1"/>
</dbReference>
<gene>
    <name evidence="2" type="ORF">ACFSJ0_37360</name>
</gene>
<sequence length="88" mass="8916">MARWKAGIASVASGLSALLVPATPVTAEPDKPAPEPAVAQECGADLKHHAAELAADICGGNPTLTRTAACVIEDGILLIFAAVRSPRC</sequence>
<accession>A0ABW4GKJ7</accession>
<organism evidence="2 3">
    <name type="scientific">Nonomuraea guangzhouensis</name>
    <dbReference type="NCBI Taxonomy" id="1291555"/>
    <lineage>
        <taxon>Bacteria</taxon>
        <taxon>Bacillati</taxon>
        <taxon>Actinomycetota</taxon>
        <taxon>Actinomycetes</taxon>
        <taxon>Streptosporangiales</taxon>
        <taxon>Streptosporangiaceae</taxon>
        <taxon>Nonomuraea</taxon>
    </lineage>
</organism>
<feature type="signal peptide" evidence="1">
    <location>
        <begin position="1"/>
        <end position="27"/>
    </location>
</feature>